<dbReference type="SUPFAM" id="SSF54631">
    <property type="entry name" value="CBS-domain pair"/>
    <property type="match status" value="1"/>
</dbReference>
<dbReference type="Gene3D" id="3.10.580.10">
    <property type="entry name" value="CBS-domain"/>
    <property type="match status" value="1"/>
</dbReference>
<dbReference type="SMART" id="SM00100">
    <property type="entry name" value="cNMP"/>
    <property type="match status" value="1"/>
</dbReference>
<organism evidence="5">
    <name type="scientific">Thermorudis sp</name>
    <dbReference type="NCBI Taxonomy" id="1969470"/>
    <lineage>
        <taxon>Bacteria</taxon>
        <taxon>Pseudomonadati</taxon>
        <taxon>Thermomicrobiota</taxon>
        <taxon>Thermomicrobia</taxon>
        <taxon>Thermomicrobia incertae sedis</taxon>
        <taxon>Thermorudis</taxon>
    </lineage>
</organism>
<dbReference type="Gene3D" id="2.60.120.10">
    <property type="entry name" value="Jelly Rolls"/>
    <property type="match status" value="1"/>
</dbReference>
<dbReference type="InterPro" id="IPR005105">
    <property type="entry name" value="GlnD_Uridyltrans_N"/>
</dbReference>
<evidence type="ECO:0000259" key="4">
    <source>
        <dbReference type="PROSITE" id="PS51371"/>
    </source>
</evidence>
<reference evidence="5" key="1">
    <citation type="journal article" date="2020" name="mSystems">
        <title>Genome- and Community-Level Interaction Insights into Carbon Utilization and Element Cycling Functions of Hydrothermarchaeota in Hydrothermal Sediment.</title>
        <authorList>
            <person name="Zhou Z."/>
            <person name="Liu Y."/>
            <person name="Xu W."/>
            <person name="Pan J."/>
            <person name="Luo Z.H."/>
            <person name="Li M."/>
        </authorList>
    </citation>
    <scope>NUCLEOTIDE SEQUENCE [LARGE SCALE GENOMIC DNA]</scope>
    <source>
        <strain evidence="5">SpSt-192</strain>
    </source>
</reference>
<dbReference type="PANTHER" id="PTHR43080">
    <property type="entry name" value="CBS DOMAIN-CONTAINING PROTEIN CBSX3, MITOCHONDRIAL"/>
    <property type="match status" value="1"/>
</dbReference>
<evidence type="ECO:0000256" key="2">
    <source>
        <dbReference type="PROSITE-ProRule" id="PRU00703"/>
    </source>
</evidence>
<feature type="domain" description="Cyclic nucleotide-binding" evidence="3">
    <location>
        <begin position="18"/>
        <end position="139"/>
    </location>
</feature>
<dbReference type="InterPro" id="IPR018821">
    <property type="entry name" value="DUF294_put_nucleoTrafse_sb-bd"/>
</dbReference>
<feature type="domain" description="CBS" evidence="4">
    <location>
        <begin position="235"/>
        <end position="293"/>
    </location>
</feature>
<dbReference type="Pfam" id="PF00571">
    <property type="entry name" value="CBS"/>
    <property type="match status" value="2"/>
</dbReference>
<dbReference type="PROSITE" id="PS51371">
    <property type="entry name" value="CBS"/>
    <property type="match status" value="2"/>
</dbReference>
<dbReference type="Pfam" id="PF10335">
    <property type="entry name" value="DUF294_C"/>
    <property type="match status" value="1"/>
</dbReference>
<dbReference type="InterPro" id="IPR051257">
    <property type="entry name" value="Diverse_CBS-Domain"/>
</dbReference>
<protein>
    <submittedName>
        <fullName evidence="5">Cyclic nucleotide-binding/CBS domain-containing protein</fullName>
    </submittedName>
</protein>
<name>A0A7C2W7M0_9BACT</name>
<dbReference type="PANTHER" id="PTHR43080:SF2">
    <property type="entry name" value="CBS DOMAIN-CONTAINING PROTEIN"/>
    <property type="match status" value="1"/>
</dbReference>
<feature type="domain" description="CBS" evidence="4">
    <location>
        <begin position="169"/>
        <end position="227"/>
    </location>
</feature>
<dbReference type="InterPro" id="IPR046342">
    <property type="entry name" value="CBS_dom_sf"/>
</dbReference>
<dbReference type="AlphaFoldDB" id="A0A7C2W7M0"/>
<dbReference type="CDD" id="cd00038">
    <property type="entry name" value="CAP_ED"/>
    <property type="match status" value="1"/>
</dbReference>
<dbReference type="InterPro" id="IPR000595">
    <property type="entry name" value="cNMP-bd_dom"/>
</dbReference>
<dbReference type="CDD" id="cd05401">
    <property type="entry name" value="NT_GlnE_GlnD_like"/>
    <property type="match status" value="1"/>
</dbReference>
<gene>
    <name evidence="5" type="ORF">ENP13_02650</name>
</gene>
<accession>A0A7C2W7M0</accession>
<dbReference type="Pfam" id="PF00027">
    <property type="entry name" value="cNMP_binding"/>
    <property type="match status" value="1"/>
</dbReference>
<dbReference type="PROSITE" id="PS50042">
    <property type="entry name" value="CNMP_BINDING_3"/>
    <property type="match status" value="1"/>
</dbReference>
<evidence type="ECO:0000313" key="5">
    <source>
        <dbReference type="EMBL" id="HEX70129.1"/>
    </source>
</evidence>
<evidence type="ECO:0000259" key="3">
    <source>
        <dbReference type="PROSITE" id="PS50042"/>
    </source>
</evidence>
<evidence type="ECO:0000256" key="1">
    <source>
        <dbReference type="ARBA" id="ARBA00023122"/>
    </source>
</evidence>
<dbReference type="Pfam" id="PF03445">
    <property type="entry name" value="DUF294"/>
    <property type="match status" value="1"/>
</dbReference>
<proteinExistence type="predicted"/>
<dbReference type="Gene3D" id="1.20.120.330">
    <property type="entry name" value="Nucleotidyltransferases domain 2"/>
    <property type="match status" value="1"/>
</dbReference>
<dbReference type="EMBL" id="DSID01000209">
    <property type="protein sequence ID" value="HEX70129.1"/>
    <property type="molecule type" value="Genomic_DNA"/>
</dbReference>
<dbReference type="CDD" id="cd04587">
    <property type="entry name" value="CBS_pair_CAP-ED_NT_Pol-beta-like_DUF294_assoc"/>
    <property type="match status" value="1"/>
</dbReference>
<dbReference type="InterPro" id="IPR018490">
    <property type="entry name" value="cNMP-bd_dom_sf"/>
</dbReference>
<comment type="caution">
    <text evidence="5">The sequence shown here is derived from an EMBL/GenBank/DDBJ whole genome shotgun (WGS) entry which is preliminary data.</text>
</comment>
<dbReference type="InterPro" id="IPR000644">
    <property type="entry name" value="CBS_dom"/>
</dbReference>
<dbReference type="InterPro" id="IPR014710">
    <property type="entry name" value="RmlC-like_jellyroll"/>
</dbReference>
<sequence length="637" mass="70476">MDNVVLDSTVAFLQRIPPFQFLPEPTLRRVAAQAEIHYFPKGTALIRRGGAPAEYLYVIQRGGVKKSVRSEDGEETVVEIAGEGDLVGVLSAVDHTAGHLDDIALEDTVCYAIPRAVVDELMATEPAFTRYLLHALQQALDVSLEALRQRAALWESDGSFLLAARCRDIARSPVLTCSPATPIQEAARRMTEHRVNSIVVVDEAGHGSGIVTDWDLRERVVAAGLDYLQPVSQIMSSPLVTVAGDEPVAEAIRLMIARNIHHLVVVDGARPIGMITGYDLVVRQGTSPVFIAKAIDRASDPKAMRSLLEQVQRQLFPFLLARGVRATQLGYIAAEINDRIIARLLALLEAELGPHPVPYCWLVLGSEGRREQTIKTDQDNALLYADPPEGEEDAARDYFLELGRRAVEGLVAVGFPPCSGRYTADNPEWVQPLARWRRRFEAWVAVPEPEDVLSSLIFFDFRGVHGDLALADQLRRYITELMPQSGLFLVHVAGISTAQGPPLGFLGQFVVERSGEHKDQLDLKHGGTGAIVNLVRLFALRHGVEETSTLSRLERLKAAGQMQDELANDLAEAFEFLLSLRFRQQWEDLRAGKPISNFIDPRQLSSLERRLLKESFKVIGRAQAVVRQEFSVEHGIA</sequence>
<dbReference type="SUPFAM" id="SSF51206">
    <property type="entry name" value="cAMP-binding domain-like"/>
    <property type="match status" value="1"/>
</dbReference>
<keyword evidence="1 2" id="KW-0129">CBS domain</keyword>
<dbReference type="GO" id="GO:0008773">
    <property type="term" value="F:[protein-PII] uridylyltransferase activity"/>
    <property type="evidence" value="ECO:0007669"/>
    <property type="project" value="InterPro"/>
</dbReference>
<dbReference type="SMART" id="SM00116">
    <property type="entry name" value="CBS"/>
    <property type="match status" value="2"/>
</dbReference>